<dbReference type="AlphaFoldDB" id="A0A067S8Y7"/>
<accession>A0A067S8Y7</accession>
<evidence type="ECO:0008006" key="3">
    <source>
        <dbReference type="Google" id="ProtNLM"/>
    </source>
</evidence>
<dbReference type="HOGENOM" id="CLU_030662_0_0_1"/>
<dbReference type="Proteomes" id="UP000027222">
    <property type="component" value="Unassembled WGS sequence"/>
</dbReference>
<gene>
    <name evidence="1" type="ORF">GALMADRAFT_273195</name>
</gene>
<organism evidence="1 2">
    <name type="scientific">Galerina marginata (strain CBS 339.88)</name>
    <dbReference type="NCBI Taxonomy" id="685588"/>
    <lineage>
        <taxon>Eukaryota</taxon>
        <taxon>Fungi</taxon>
        <taxon>Dikarya</taxon>
        <taxon>Basidiomycota</taxon>
        <taxon>Agaricomycotina</taxon>
        <taxon>Agaricomycetes</taxon>
        <taxon>Agaricomycetidae</taxon>
        <taxon>Agaricales</taxon>
        <taxon>Agaricineae</taxon>
        <taxon>Strophariaceae</taxon>
        <taxon>Galerina</taxon>
    </lineage>
</organism>
<proteinExistence type="predicted"/>
<evidence type="ECO:0000313" key="1">
    <source>
        <dbReference type="EMBL" id="KDR67335.1"/>
    </source>
</evidence>
<name>A0A067S8Y7_GALM3</name>
<dbReference type="OrthoDB" id="2946622at2759"/>
<reference evidence="2" key="1">
    <citation type="journal article" date="2014" name="Proc. Natl. Acad. Sci. U.S.A.">
        <title>Extensive sampling of basidiomycete genomes demonstrates inadequacy of the white-rot/brown-rot paradigm for wood decay fungi.</title>
        <authorList>
            <person name="Riley R."/>
            <person name="Salamov A.A."/>
            <person name="Brown D.W."/>
            <person name="Nagy L.G."/>
            <person name="Floudas D."/>
            <person name="Held B.W."/>
            <person name="Levasseur A."/>
            <person name="Lombard V."/>
            <person name="Morin E."/>
            <person name="Otillar R."/>
            <person name="Lindquist E.A."/>
            <person name="Sun H."/>
            <person name="LaButti K.M."/>
            <person name="Schmutz J."/>
            <person name="Jabbour D."/>
            <person name="Luo H."/>
            <person name="Baker S.E."/>
            <person name="Pisabarro A.G."/>
            <person name="Walton J.D."/>
            <person name="Blanchette R.A."/>
            <person name="Henrissat B."/>
            <person name="Martin F."/>
            <person name="Cullen D."/>
            <person name="Hibbett D.S."/>
            <person name="Grigoriev I.V."/>
        </authorList>
    </citation>
    <scope>NUCLEOTIDE SEQUENCE [LARGE SCALE GENOMIC DNA]</scope>
    <source>
        <strain evidence="2">CBS 339.88</strain>
    </source>
</reference>
<keyword evidence="2" id="KW-1185">Reference proteome</keyword>
<dbReference type="EMBL" id="KL142415">
    <property type="protein sequence ID" value="KDR67335.1"/>
    <property type="molecule type" value="Genomic_DNA"/>
</dbReference>
<evidence type="ECO:0000313" key="2">
    <source>
        <dbReference type="Proteomes" id="UP000027222"/>
    </source>
</evidence>
<protein>
    <recommendedName>
        <fullName evidence="3">F-box domain-containing protein</fullName>
    </recommendedName>
</protein>
<sequence>MANSPPIHRLHSDILWRFFSLNADMELGDEDSKPAMFTLRTISQVCPLWRGIAMNSPSLWGRVINIDVVFKRRATSLTKWGNEILRRSGDSDLYIRATIDVGIKEDVVESLLRQNRHRIRSLDLEFQERPISGEKLQGIFGVPAVALENFRIHCDGYEKESKFVLFQNNAPSLRRVSTTNFMVDLKKLLGVSNLRYIQSSSPIPTVELLSSLFLAPFPFLECVVCDDFGARPKDAEEAVLPSPHPISLPCLRRIELVVTYEVNNTLTMLTHITPNERCALNLSVEEYFVDNSTFAILREVLPKYLRCAAQMSPATDLCLIMHQNRFMFCQYRGRSFSFHMQLPDGLHDRAISTFPSCFAHTTFRFDSIEELVLRVEGDDVDFLLANESMEKLVLGLVSVKFLETDSETLVYLNRFLLKTGIVPFPSLRTVKSPLEDADQLIQDFRDARAAAGVAAPYIDVQDIKGFRLYRIGSQTRGTRTHPRV</sequence>